<evidence type="ECO:0000256" key="1">
    <source>
        <dbReference type="SAM" id="Phobius"/>
    </source>
</evidence>
<gene>
    <name evidence="2" type="ORF">GCM10010171_63730</name>
</gene>
<keyword evidence="1" id="KW-1133">Transmembrane helix</keyword>
<reference evidence="2" key="2">
    <citation type="submission" date="2020-09" db="EMBL/GenBank/DDBJ databases">
        <authorList>
            <person name="Sun Q."/>
            <person name="Ohkuma M."/>
        </authorList>
    </citation>
    <scope>NUCLEOTIDE SEQUENCE</scope>
    <source>
        <strain evidence="2">JCM 3276</strain>
    </source>
</reference>
<name>A0A918LK72_9PSEU</name>
<accession>A0A918LK72</accession>
<reference evidence="2" key="1">
    <citation type="journal article" date="2014" name="Int. J. Syst. Evol. Microbiol.">
        <title>Complete genome sequence of Corynebacterium casei LMG S-19264T (=DSM 44701T), isolated from a smear-ripened cheese.</title>
        <authorList>
            <consortium name="US DOE Joint Genome Institute (JGI-PGF)"/>
            <person name="Walter F."/>
            <person name="Albersmeier A."/>
            <person name="Kalinowski J."/>
            <person name="Ruckert C."/>
        </authorList>
    </citation>
    <scope>NUCLEOTIDE SEQUENCE</scope>
    <source>
        <strain evidence="2">JCM 3276</strain>
    </source>
</reference>
<proteinExistence type="predicted"/>
<keyword evidence="3" id="KW-1185">Reference proteome</keyword>
<keyword evidence="1" id="KW-0812">Transmembrane</keyword>
<dbReference type="Proteomes" id="UP000660680">
    <property type="component" value="Unassembled WGS sequence"/>
</dbReference>
<sequence>MTHCQPVVGGRPPATGSAWQRAIAVVLVVLSGVVLVASTWPGAVRRADGGAPGPSPVVHGAHADCPSAAAGDHLRVFSP</sequence>
<dbReference type="EMBL" id="BMRB01000012">
    <property type="protein sequence ID" value="GGS60083.1"/>
    <property type="molecule type" value="Genomic_DNA"/>
</dbReference>
<evidence type="ECO:0000313" key="2">
    <source>
        <dbReference type="EMBL" id="GGS60083.1"/>
    </source>
</evidence>
<feature type="transmembrane region" description="Helical" evidence="1">
    <location>
        <begin position="18"/>
        <end position="37"/>
    </location>
</feature>
<dbReference type="RefSeq" id="WP_189214342.1">
    <property type="nucleotide sequence ID" value="NZ_BMRB01000012.1"/>
</dbReference>
<keyword evidence="1" id="KW-0472">Membrane</keyword>
<organism evidence="2 3">
    <name type="scientific">Actinokineospora fastidiosa</name>
    <dbReference type="NCBI Taxonomy" id="1816"/>
    <lineage>
        <taxon>Bacteria</taxon>
        <taxon>Bacillati</taxon>
        <taxon>Actinomycetota</taxon>
        <taxon>Actinomycetes</taxon>
        <taxon>Pseudonocardiales</taxon>
        <taxon>Pseudonocardiaceae</taxon>
        <taxon>Actinokineospora</taxon>
    </lineage>
</organism>
<evidence type="ECO:0000313" key="3">
    <source>
        <dbReference type="Proteomes" id="UP000660680"/>
    </source>
</evidence>
<comment type="caution">
    <text evidence="2">The sequence shown here is derived from an EMBL/GenBank/DDBJ whole genome shotgun (WGS) entry which is preliminary data.</text>
</comment>
<dbReference type="AlphaFoldDB" id="A0A918LK72"/>
<protein>
    <submittedName>
        <fullName evidence="2">Uncharacterized protein</fullName>
    </submittedName>
</protein>